<comment type="similarity">
    <text evidence="2">Belongs to the FAM3 family.</text>
</comment>
<evidence type="ECO:0000256" key="6">
    <source>
        <dbReference type="ARBA" id="ARBA00023157"/>
    </source>
</evidence>
<evidence type="ECO:0000256" key="4">
    <source>
        <dbReference type="ARBA" id="ARBA00022729"/>
    </source>
</evidence>
<keyword evidence="6" id="KW-1015">Disulfide bond</keyword>
<dbReference type="PROSITE" id="PS52031">
    <property type="entry name" value="GG_LECTIN"/>
    <property type="match status" value="1"/>
</dbReference>
<dbReference type="AlphaFoldDB" id="A0A3Q3EEC2"/>
<keyword evidence="11" id="KW-1185">Reference proteome</keyword>
<name>A0A3Q3EEC2_9LABR</name>
<dbReference type="InterPro" id="IPR039477">
    <property type="entry name" value="ILEI/PANDER_dom"/>
</dbReference>
<reference evidence="10" key="1">
    <citation type="submission" date="2025-08" db="UniProtKB">
        <authorList>
            <consortium name="Ensembl"/>
        </authorList>
    </citation>
    <scope>IDENTIFICATION</scope>
</reference>
<feature type="signal peptide" evidence="8">
    <location>
        <begin position="1"/>
        <end position="26"/>
    </location>
</feature>
<comment type="subcellular location">
    <subcellularLocation>
        <location evidence="1">Secreted</location>
    </subcellularLocation>
</comment>
<evidence type="ECO:0000256" key="2">
    <source>
        <dbReference type="ARBA" id="ARBA00010905"/>
    </source>
</evidence>
<keyword evidence="5 7" id="KW-0430">Lectin</keyword>
<evidence type="ECO:0000256" key="3">
    <source>
        <dbReference type="ARBA" id="ARBA00022525"/>
    </source>
</evidence>
<dbReference type="GeneTree" id="ENSGT00950000183004"/>
<dbReference type="STRING" id="56723.ENSLBEP00000005831"/>
<dbReference type="GO" id="GO:0030246">
    <property type="term" value="F:carbohydrate binding"/>
    <property type="evidence" value="ECO:0007669"/>
    <property type="project" value="UniProtKB-UniRule"/>
</dbReference>
<feature type="domain" description="ILEI/PANDER" evidence="9">
    <location>
        <begin position="102"/>
        <end position="165"/>
    </location>
</feature>
<keyword evidence="4 8" id="KW-0732">Signal</keyword>
<keyword evidence="3" id="KW-0964">Secreted</keyword>
<evidence type="ECO:0000256" key="8">
    <source>
        <dbReference type="SAM" id="SignalP"/>
    </source>
</evidence>
<dbReference type="Pfam" id="PF15711">
    <property type="entry name" value="ILEI"/>
    <property type="match status" value="1"/>
</dbReference>
<proteinExistence type="inferred from homology"/>
<protein>
    <recommendedName>
        <fullName evidence="9">ILEI/PANDER domain-containing protein</fullName>
    </recommendedName>
</protein>
<dbReference type="GO" id="GO:0005576">
    <property type="term" value="C:extracellular region"/>
    <property type="evidence" value="ECO:0007669"/>
    <property type="project" value="UniProtKB-SubCell"/>
</dbReference>
<dbReference type="Proteomes" id="UP000261660">
    <property type="component" value="Unplaced"/>
</dbReference>
<evidence type="ECO:0000256" key="1">
    <source>
        <dbReference type="ARBA" id="ARBA00004613"/>
    </source>
</evidence>
<dbReference type="InterPro" id="IPR039220">
    <property type="entry name" value="FAM3"/>
</dbReference>
<evidence type="ECO:0000313" key="11">
    <source>
        <dbReference type="Proteomes" id="UP000261660"/>
    </source>
</evidence>
<evidence type="ECO:0000256" key="5">
    <source>
        <dbReference type="ARBA" id="ARBA00022734"/>
    </source>
</evidence>
<reference evidence="10" key="2">
    <citation type="submission" date="2025-09" db="UniProtKB">
        <authorList>
            <consortium name="Ensembl"/>
        </authorList>
    </citation>
    <scope>IDENTIFICATION</scope>
</reference>
<evidence type="ECO:0000313" key="10">
    <source>
        <dbReference type="Ensembl" id="ENSLBEP00000005831.1"/>
    </source>
</evidence>
<dbReference type="Ensembl" id="ENSLBET00000006129.1">
    <property type="protein sequence ID" value="ENSLBEP00000005831.1"/>
    <property type="gene ID" value="ENSLBEG00000004483.1"/>
</dbReference>
<accession>A0A3Q3EEC2</accession>
<dbReference type="InParanoid" id="A0A3Q3EEC2"/>
<feature type="chain" id="PRO_5018665292" description="ILEI/PANDER domain-containing protein" evidence="8">
    <location>
        <begin position="27"/>
        <end position="192"/>
    </location>
</feature>
<organism evidence="10 11">
    <name type="scientific">Labrus bergylta</name>
    <name type="common">ballan wrasse</name>
    <dbReference type="NCBI Taxonomy" id="56723"/>
    <lineage>
        <taxon>Eukaryota</taxon>
        <taxon>Metazoa</taxon>
        <taxon>Chordata</taxon>
        <taxon>Craniata</taxon>
        <taxon>Vertebrata</taxon>
        <taxon>Euteleostomi</taxon>
        <taxon>Actinopterygii</taxon>
        <taxon>Neopterygii</taxon>
        <taxon>Teleostei</taxon>
        <taxon>Neoteleostei</taxon>
        <taxon>Acanthomorphata</taxon>
        <taxon>Eupercaria</taxon>
        <taxon>Labriformes</taxon>
        <taxon>Labridae</taxon>
        <taxon>Labrus</taxon>
    </lineage>
</organism>
<evidence type="ECO:0000256" key="7">
    <source>
        <dbReference type="PROSITE-ProRule" id="PRU01375"/>
    </source>
</evidence>
<dbReference type="PANTHER" id="PTHR14592">
    <property type="entry name" value="UNCHARACTERIZED FAM3"/>
    <property type="match status" value="1"/>
</dbReference>
<sequence>MLMLKVGFKGPILCFFWFYMPFSVLSKCPVEVYLMEEICSGSVSSPVEPCVMMKDCPEKHVSFYIQSGAGPSVEPKICIQNKLVLGSQLKNTGYGVNMVILNEKQPLIDLLKTLEKGSVVLIASYDNIASRLDDEARELIAELGSSSVLSLNTRDSWVFVGGKGAASDKKNNTYDNWPELVDLKGCIPDFLE</sequence>
<evidence type="ECO:0000259" key="9">
    <source>
        <dbReference type="Pfam" id="PF15711"/>
    </source>
</evidence>